<evidence type="ECO:0000313" key="2">
    <source>
        <dbReference type="Proteomes" id="UP000034816"/>
    </source>
</evidence>
<proteinExistence type="predicted"/>
<dbReference type="AlphaFoldDB" id="A0A0G0FDX2"/>
<organism evidence="1 2">
    <name type="scientific">candidate division WS6 bacterium GW2011_GWF1_35_23</name>
    <dbReference type="NCBI Taxonomy" id="1619097"/>
    <lineage>
        <taxon>Bacteria</taxon>
        <taxon>Candidatus Dojkabacteria</taxon>
    </lineage>
</organism>
<gene>
    <name evidence="1" type="ORF">UR73_C0013G0005</name>
</gene>
<reference evidence="1 2" key="1">
    <citation type="journal article" date="2015" name="Nature">
        <title>rRNA introns, odd ribosomes, and small enigmatic genomes across a large radiation of phyla.</title>
        <authorList>
            <person name="Brown C.T."/>
            <person name="Hug L.A."/>
            <person name="Thomas B.C."/>
            <person name="Sharon I."/>
            <person name="Castelle C.J."/>
            <person name="Singh A."/>
            <person name="Wilkins M.J."/>
            <person name="Williams K.H."/>
            <person name="Banfield J.F."/>
        </authorList>
    </citation>
    <scope>NUCLEOTIDE SEQUENCE [LARGE SCALE GENOMIC DNA]</scope>
</reference>
<dbReference type="EMBL" id="LBQH01000013">
    <property type="protein sequence ID" value="KKP77707.1"/>
    <property type="molecule type" value="Genomic_DNA"/>
</dbReference>
<protein>
    <submittedName>
        <fullName evidence="1">BcepGomrgp31</fullName>
    </submittedName>
</protein>
<name>A0A0G0FDX2_9BACT</name>
<comment type="caution">
    <text evidence="1">The sequence shown here is derived from an EMBL/GenBank/DDBJ whole genome shotgun (WGS) entry which is preliminary data.</text>
</comment>
<evidence type="ECO:0000313" key="1">
    <source>
        <dbReference type="EMBL" id="KKP77707.1"/>
    </source>
</evidence>
<sequence>MKIYLAGVPGGGRPGDCKREQEINNKFNLSRLHSYFHLSETKGQLMKEQIDLFLDSGAFSAFTQGIQIDIEEYIQFIKEHKDYLQVYANLDVIGDPVGTWRNQKIMEESGLNPLPCFHYGEDKKWLRRYLDKGHDYIAFGGMVPISTNNLRIWLDDLFANYISDKNGFPIIKVHGFGLTSLSLMLRYPWYSVDSTSWVMTGRMGSIYVPKYKNGTWVYDENSWKICVSTKSPSKNEAGKHIDTFTPKIKEIILEYIHDKKYVLGKSEFRFESEKYELKENEKWASKAANSKREVETIIESGLCNDYKLRDEINIIYFLDLEKNMPEWPWSFKLKGAKGFSL</sequence>
<dbReference type="Proteomes" id="UP000034816">
    <property type="component" value="Unassembled WGS sequence"/>
</dbReference>
<accession>A0A0G0FDX2</accession>